<dbReference type="Pfam" id="PF08842">
    <property type="entry name" value="Mfa2"/>
    <property type="match status" value="1"/>
</dbReference>
<proteinExistence type="predicted"/>
<dbReference type="Gene3D" id="2.60.40.2100">
    <property type="match status" value="1"/>
</dbReference>
<dbReference type="EMBL" id="HF548306">
    <property type="protein sequence ID" value="CCO21501.1"/>
    <property type="molecule type" value="Genomic_DNA"/>
</dbReference>
<dbReference type="Gene3D" id="2.60.40.2090">
    <property type="match status" value="1"/>
</dbReference>
<gene>
    <name evidence="1" type="ORF">BN138_689</name>
</gene>
<accession>S0DGJ5</accession>
<evidence type="ECO:0000313" key="1">
    <source>
        <dbReference type="EMBL" id="CCO21501.1"/>
    </source>
</evidence>
<organism evidence="1">
    <name type="scientific">termite gut metagenome</name>
    <dbReference type="NCBI Taxonomy" id="433724"/>
    <lineage>
        <taxon>unclassified sequences</taxon>
        <taxon>metagenomes</taxon>
        <taxon>organismal metagenomes</taxon>
    </lineage>
</organism>
<dbReference type="AlphaFoldDB" id="S0DGJ5"/>
<dbReference type="InterPro" id="IPR014941">
    <property type="entry name" value="FimB/Mfa2/Mfa3"/>
</dbReference>
<sequence>MKNLRILTIASVMFALVGCFAEDYSFCPPVDPTNVRLVVTTDYEKETATRGAAEIGWYRDQIDAVTVFVFDGAGKYVTSWEGGAYTLGVDYEVPLTLPEGETYHLVAWTNRCRDEYDLSHWGDALNGELTMDELTMEMNLPASRIMRSDIPHRHHGTLTLDAAATRATETHEIVISPHTYKVNFILRGYLPMNNKFEAGVTDRNTHHTFACSHVAGQDEYRHVRTLSSTDGTRAASEMSASMILLQIGDDTGTAFDITDTTTGETVYEGDLLETIQNHYDLTDKQLANMLDKAYEYDIILTYTGLGIDVEVSVPTWKDEDVRPGWFD</sequence>
<protein>
    <submittedName>
        <fullName evidence="1">Uncharacterized protein</fullName>
    </submittedName>
</protein>
<name>S0DGJ5_9ZZZZ</name>
<dbReference type="PROSITE" id="PS51257">
    <property type="entry name" value="PROKAR_LIPOPROTEIN"/>
    <property type="match status" value="1"/>
</dbReference>
<reference evidence="1" key="2">
    <citation type="journal article" date="2013" name="Biotechnol. Biofuels">
        <title>Mining for hemicellulases in the fungus-growing termite Pseudacanthotermes militaris using functional metagenomics.</title>
        <authorList>
            <person name="Bastien G."/>
            <person name="Arnal G."/>
            <person name="Bozonnet S."/>
            <person name="Laguerre S."/>
            <person name="Ferreira F."/>
            <person name="Faure R."/>
            <person name="Henrissat B."/>
            <person name="Lefevre F."/>
            <person name="Robe P."/>
            <person name="Bouchez O."/>
            <person name="Noirot C."/>
            <person name="Dumon C."/>
            <person name="O'Donohue M."/>
        </authorList>
    </citation>
    <scope>NUCLEOTIDE SEQUENCE</scope>
</reference>
<reference evidence="1" key="1">
    <citation type="submission" date="2012-10" db="EMBL/GenBank/DDBJ databases">
        <authorList>
            <person name="Sandrine L."/>
        </authorList>
    </citation>
    <scope>NUCLEOTIDE SEQUENCE</scope>
</reference>